<dbReference type="InterPro" id="IPR011059">
    <property type="entry name" value="Metal-dep_hydrolase_composite"/>
</dbReference>
<reference evidence="1 2" key="1">
    <citation type="submission" date="2014-08" db="EMBL/GenBank/DDBJ databases">
        <authorList>
            <person name="Hassan Y.I."/>
            <person name="Lepp D."/>
            <person name="Zhou T."/>
        </authorList>
    </citation>
    <scope>NUCLEOTIDE SEQUENCE [LARGE SCALE GENOMIC DNA]</scope>
    <source>
        <strain evidence="1 2">IFO13584</strain>
    </source>
</reference>
<dbReference type="EMBL" id="JQGC01000017">
    <property type="protein sequence ID" value="KFL29978.1"/>
    <property type="molecule type" value="Genomic_DNA"/>
</dbReference>
<protein>
    <submittedName>
        <fullName evidence="1">Phosphonate metabolism protein PhnM</fullName>
    </submittedName>
</protein>
<dbReference type="Proteomes" id="UP000028981">
    <property type="component" value="Unassembled WGS sequence"/>
</dbReference>
<dbReference type="InterPro" id="IPR012696">
    <property type="entry name" value="PhnM"/>
</dbReference>
<dbReference type="GO" id="GO:0016810">
    <property type="term" value="F:hydrolase activity, acting on carbon-nitrogen (but not peptide) bonds"/>
    <property type="evidence" value="ECO:0007669"/>
    <property type="project" value="InterPro"/>
</dbReference>
<dbReference type="SUPFAM" id="SSF51338">
    <property type="entry name" value="Composite domain of metallo-dependent hydrolases"/>
    <property type="match status" value="1"/>
</dbReference>
<dbReference type="RefSeq" id="WP_035085495.1">
    <property type="nucleotide sequence ID" value="NZ_JQGC01000017.1"/>
</dbReference>
<dbReference type="PANTHER" id="PTHR43135:SF3">
    <property type="entry name" value="ALPHA-D-RIBOSE 1-METHYLPHOSPHONATE 5-TRIPHOSPHATE DIPHOSPHATASE"/>
    <property type="match status" value="1"/>
</dbReference>
<dbReference type="InterPro" id="IPR032466">
    <property type="entry name" value="Metal_Hydrolase"/>
</dbReference>
<evidence type="ECO:0000313" key="2">
    <source>
        <dbReference type="Proteomes" id="UP000028981"/>
    </source>
</evidence>
<comment type="caution">
    <text evidence="1">The sequence shown here is derived from an EMBL/GenBank/DDBJ whole genome shotgun (WGS) entry which is preliminary data.</text>
</comment>
<dbReference type="PANTHER" id="PTHR43135">
    <property type="entry name" value="ALPHA-D-RIBOSE 1-METHYLPHOSPHONATE 5-TRIPHOSPHATE DIPHOSPHATASE"/>
    <property type="match status" value="1"/>
</dbReference>
<dbReference type="Gene3D" id="3.20.20.140">
    <property type="entry name" value="Metal-dependent hydrolases"/>
    <property type="match status" value="2"/>
</dbReference>
<dbReference type="STRING" id="46914.JP75_17925"/>
<accession>A0A087LZC5</accession>
<gene>
    <name evidence="1" type="ORF">JP75_17925</name>
</gene>
<name>A0A087LZC5_9HYPH</name>
<dbReference type="NCBIfam" id="NF011984">
    <property type="entry name" value="PRK15446.1-5"/>
    <property type="match status" value="1"/>
</dbReference>
<dbReference type="NCBIfam" id="NF011988">
    <property type="entry name" value="PRK15446.2-4"/>
    <property type="match status" value="1"/>
</dbReference>
<dbReference type="NCBIfam" id="NF011987">
    <property type="entry name" value="PRK15446.2-3"/>
    <property type="match status" value="1"/>
</dbReference>
<organism evidence="1 2">
    <name type="scientific">Devosia riboflavina</name>
    <dbReference type="NCBI Taxonomy" id="46914"/>
    <lineage>
        <taxon>Bacteria</taxon>
        <taxon>Pseudomonadati</taxon>
        <taxon>Pseudomonadota</taxon>
        <taxon>Alphaproteobacteria</taxon>
        <taxon>Hyphomicrobiales</taxon>
        <taxon>Devosiaceae</taxon>
        <taxon>Devosia</taxon>
    </lineage>
</organism>
<dbReference type="PIRSF" id="PIRSF038971">
    <property type="entry name" value="PhnM"/>
    <property type="match status" value="1"/>
</dbReference>
<dbReference type="NCBIfam" id="NF011990">
    <property type="entry name" value="PRK15446.2-6"/>
    <property type="match status" value="1"/>
</dbReference>
<sequence>MWLSNFRIVLADRVIENGAVSIEDGIIAEISETPVANADVDGRGLLLMPGMIDMHGDMIEREIEPRPGVRMPMEMGLRDLDMKLATAGVTTAYASLSFAPGSTYGHMRSYDFTSEMIRAVVAARPNLLIDHRVHARFEVTFPAALSVVKELVGEGSVDLVSLCDHTPGQGQYRNLELQAANISKNKGISLEAAAEQLQQRIRDRQETAGDMTATLRAITQYCALHGVPVASHDDDTIEKVELMDSLGANISEFPVTLEAAKEANRRGMLNAMGAPNALRGQSYSGNLSAREAHEAGVLDLLAADYHPSAMLPAVLVLGKTDPNGLPGAAKLTSLNPARALGLEDRGEIRVGLRADLLIASDAGVGRVHATLSRGRFVHSDGALALSGLSTRHETVIRMS</sequence>
<dbReference type="NCBIfam" id="TIGR02318">
    <property type="entry name" value="phosphono_phnM"/>
    <property type="match status" value="1"/>
</dbReference>
<proteinExistence type="predicted"/>
<dbReference type="AlphaFoldDB" id="A0A087LZC5"/>
<dbReference type="Gene3D" id="2.30.40.10">
    <property type="entry name" value="Urease, subunit C, domain 1"/>
    <property type="match status" value="1"/>
</dbReference>
<dbReference type="SUPFAM" id="SSF51556">
    <property type="entry name" value="Metallo-dependent hydrolases"/>
    <property type="match status" value="1"/>
</dbReference>
<keyword evidence="2" id="KW-1185">Reference proteome</keyword>
<evidence type="ECO:0000313" key="1">
    <source>
        <dbReference type="EMBL" id="KFL29978.1"/>
    </source>
</evidence>
<dbReference type="InterPro" id="IPR051781">
    <property type="entry name" value="Metallo-dep_Hydrolase"/>
</dbReference>
<dbReference type="OrthoDB" id="9785413at2"/>
<dbReference type="GO" id="GO:0019700">
    <property type="term" value="P:organic phosphonate catabolic process"/>
    <property type="evidence" value="ECO:0007669"/>
    <property type="project" value="InterPro"/>
</dbReference>